<gene>
    <name evidence="2" type="ORF">EDC30_10321</name>
</gene>
<dbReference type="EMBL" id="SLZQ01000003">
    <property type="protein sequence ID" value="TCS37729.1"/>
    <property type="molecule type" value="Genomic_DNA"/>
</dbReference>
<feature type="domain" description="Flagellar motor switch protein FliN-like C-terminal" evidence="1">
    <location>
        <begin position="196"/>
        <end position="260"/>
    </location>
</feature>
<sequence>MEVCKYTIFTKQDLAAIQAGLNSAISAWADKWFITVAALPVADTVVNGHEAVPLESGRQGLAGSFELRSHSSGACQLAYSSRTLQHLYSRITGDHVIKATSKDLFGTVGSAVLLQALDDLLAIILQGHDAASSEQIQLSQLLRKGSGTVVATITDQDSTIHLYLSQSLARMLSGTTGIIKTGAKLSSRQALIGSGKLKIQVTAGEAELRLADLMELRPGNVIRLNLKPNQPFTVQMADTQQVICHAYLGKRDNNKAIELTT</sequence>
<protein>
    <submittedName>
        <fullName evidence="2">Type III flagellar switch regulator (C-ring) FliN</fullName>
    </submittedName>
</protein>
<evidence type="ECO:0000313" key="3">
    <source>
        <dbReference type="Proteomes" id="UP000295382"/>
    </source>
</evidence>
<dbReference type="InterPro" id="IPR036429">
    <property type="entry name" value="SpoA-like_sf"/>
</dbReference>
<evidence type="ECO:0000313" key="2">
    <source>
        <dbReference type="EMBL" id="TCS37729.1"/>
    </source>
</evidence>
<name>A0A4R3I1J2_PAULE</name>
<keyword evidence="2" id="KW-0969">Cilium</keyword>
<reference evidence="2 3" key="1">
    <citation type="submission" date="2019-03" db="EMBL/GenBank/DDBJ databases">
        <title>Genomic Encyclopedia of Type Strains, Phase IV (KMG-IV): sequencing the most valuable type-strain genomes for metagenomic binning, comparative biology and taxonomic classification.</title>
        <authorList>
            <person name="Goeker M."/>
        </authorList>
    </citation>
    <scope>NUCLEOTIDE SEQUENCE [LARGE SCALE GENOMIC DNA]</scope>
    <source>
        <strain evidence="2 3">DSM 7445</strain>
    </source>
</reference>
<dbReference type="OrthoDB" id="9806941at2"/>
<dbReference type="Pfam" id="PF01052">
    <property type="entry name" value="FliMN_C"/>
    <property type="match status" value="1"/>
</dbReference>
<dbReference type="RefSeq" id="WP_132257813.1">
    <property type="nucleotide sequence ID" value="NZ_SLZQ01000003.1"/>
</dbReference>
<dbReference type="Proteomes" id="UP000295382">
    <property type="component" value="Unassembled WGS sequence"/>
</dbReference>
<dbReference type="AlphaFoldDB" id="A0A4R3I1J2"/>
<comment type="caution">
    <text evidence="2">The sequence shown here is derived from an EMBL/GenBank/DDBJ whole genome shotgun (WGS) entry which is preliminary data.</text>
</comment>
<organism evidence="2 3">
    <name type="scientific">Paucimonas lemoignei</name>
    <name type="common">Pseudomonas lemoignei</name>
    <dbReference type="NCBI Taxonomy" id="29443"/>
    <lineage>
        <taxon>Bacteria</taxon>
        <taxon>Pseudomonadati</taxon>
        <taxon>Pseudomonadota</taxon>
        <taxon>Betaproteobacteria</taxon>
        <taxon>Burkholderiales</taxon>
        <taxon>Burkholderiaceae</taxon>
        <taxon>Paucimonas</taxon>
    </lineage>
</organism>
<dbReference type="InterPro" id="IPR001543">
    <property type="entry name" value="FliN-like_C"/>
</dbReference>
<dbReference type="Gene3D" id="2.30.330.10">
    <property type="entry name" value="SpoA-like"/>
    <property type="match status" value="1"/>
</dbReference>
<proteinExistence type="predicted"/>
<keyword evidence="3" id="KW-1185">Reference proteome</keyword>
<keyword evidence="2" id="KW-0282">Flagellum</keyword>
<evidence type="ECO:0000259" key="1">
    <source>
        <dbReference type="Pfam" id="PF01052"/>
    </source>
</evidence>
<accession>A0A4R3I1J2</accession>
<keyword evidence="2" id="KW-0966">Cell projection</keyword>
<dbReference type="SUPFAM" id="SSF101801">
    <property type="entry name" value="Surface presentation of antigens (SPOA)"/>
    <property type="match status" value="1"/>
</dbReference>